<evidence type="ECO:0000256" key="1">
    <source>
        <dbReference type="ARBA" id="ARBA00007074"/>
    </source>
</evidence>
<protein>
    <submittedName>
        <fullName evidence="7">C40 family peptidase</fullName>
    </submittedName>
</protein>
<dbReference type="PANTHER" id="PTHR47359">
    <property type="entry name" value="PEPTIDOGLYCAN DL-ENDOPEPTIDASE CWLO"/>
    <property type="match status" value="1"/>
</dbReference>
<dbReference type="InterPro" id="IPR038765">
    <property type="entry name" value="Papain-like_cys_pep_sf"/>
</dbReference>
<dbReference type="SUPFAM" id="SSF54001">
    <property type="entry name" value="Cysteine proteinases"/>
    <property type="match status" value="1"/>
</dbReference>
<keyword evidence="2" id="KW-0645">Protease</keyword>
<sequence length="199" mass="21199">MKTPLTLVSTFIGATLATSLLAAPSQAAPVAETPTTTKVSATKAKTAAEKKAAKKAAALKAKKKKAAAIAKKKKIAKIRKARAIKTRAVRALKVARTKKGARYVYGATGPSAFDCSGLTSWSYKKVGKNLPRTAAAQAKAAKRTKNPRLGDLVFFYSGSRVYHVGLYAGKGYVFHASRPGKPVKTEKIWTNKVFYGRAA</sequence>
<evidence type="ECO:0000256" key="3">
    <source>
        <dbReference type="ARBA" id="ARBA00022801"/>
    </source>
</evidence>
<dbReference type="EMBL" id="JBHSQI010000001">
    <property type="protein sequence ID" value="MFC6152169.1"/>
    <property type="molecule type" value="Genomic_DNA"/>
</dbReference>
<dbReference type="PANTHER" id="PTHR47359:SF3">
    <property type="entry name" value="NLP_P60 DOMAIN-CONTAINING PROTEIN-RELATED"/>
    <property type="match status" value="1"/>
</dbReference>
<comment type="caution">
    <text evidence="7">The sequence shown here is derived from an EMBL/GenBank/DDBJ whole genome shotgun (WGS) entry which is preliminary data.</text>
</comment>
<feature type="chain" id="PRO_5047147106" evidence="5">
    <location>
        <begin position="28"/>
        <end position="199"/>
    </location>
</feature>
<gene>
    <name evidence="7" type="ORF">ACFPWU_00605</name>
</gene>
<name>A0ABW1QUB9_9ACTN</name>
<feature type="signal peptide" evidence="5">
    <location>
        <begin position="1"/>
        <end position="27"/>
    </location>
</feature>
<evidence type="ECO:0000313" key="7">
    <source>
        <dbReference type="EMBL" id="MFC6152169.1"/>
    </source>
</evidence>
<feature type="domain" description="NlpC/P60" evidence="6">
    <location>
        <begin position="85"/>
        <end position="199"/>
    </location>
</feature>
<dbReference type="RefSeq" id="WP_128220241.1">
    <property type="nucleotide sequence ID" value="NZ_CP034929.1"/>
</dbReference>
<dbReference type="Pfam" id="PF00877">
    <property type="entry name" value="NLPC_P60"/>
    <property type="match status" value="1"/>
</dbReference>
<keyword evidence="3" id="KW-0378">Hydrolase</keyword>
<keyword evidence="4" id="KW-0788">Thiol protease</keyword>
<evidence type="ECO:0000313" key="8">
    <source>
        <dbReference type="Proteomes" id="UP001596098"/>
    </source>
</evidence>
<accession>A0ABW1QUB9</accession>
<dbReference type="InterPro" id="IPR051794">
    <property type="entry name" value="PG_Endopeptidase_C40"/>
</dbReference>
<dbReference type="PROSITE" id="PS51935">
    <property type="entry name" value="NLPC_P60"/>
    <property type="match status" value="1"/>
</dbReference>
<evidence type="ECO:0000256" key="2">
    <source>
        <dbReference type="ARBA" id="ARBA00022670"/>
    </source>
</evidence>
<keyword evidence="5" id="KW-0732">Signal</keyword>
<evidence type="ECO:0000259" key="6">
    <source>
        <dbReference type="PROSITE" id="PS51935"/>
    </source>
</evidence>
<keyword evidence="8" id="KW-1185">Reference proteome</keyword>
<organism evidence="7 8">
    <name type="scientific">Nocardioides yefusunii</name>
    <dbReference type="NCBI Taxonomy" id="2500546"/>
    <lineage>
        <taxon>Bacteria</taxon>
        <taxon>Bacillati</taxon>
        <taxon>Actinomycetota</taxon>
        <taxon>Actinomycetes</taxon>
        <taxon>Propionibacteriales</taxon>
        <taxon>Nocardioidaceae</taxon>
        <taxon>Nocardioides</taxon>
    </lineage>
</organism>
<dbReference type="Proteomes" id="UP001596098">
    <property type="component" value="Unassembled WGS sequence"/>
</dbReference>
<evidence type="ECO:0000256" key="5">
    <source>
        <dbReference type="SAM" id="SignalP"/>
    </source>
</evidence>
<dbReference type="InterPro" id="IPR000064">
    <property type="entry name" value="NLP_P60_dom"/>
</dbReference>
<proteinExistence type="inferred from homology"/>
<comment type="similarity">
    <text evidence="1">Belongs to the peptidase C40 family.</text>
</comment>
<reference evidence="8" key="1">
    <citation type="journal article" date="2019" name="Int. J. Syst. Evol. Microbiol.">
        <title>The Global Catalogue of Microorganisms (GCM) 10K type strain sequencing project: providing services to taxonomists for standard genome sequencing and annotation.</title>
        <authorList>
            <consortium name="The Broad Institute Genomics Platform"/>
            <consortium name="The Broad Institute Genome Sequencing Center for Infectious Disease"/>
            <person name="Wu L."/>
            <person name="Ma J."/>
        </authorList>
    </citation>
    <scope>NUCLEOTIDE SEQUENCE [LARGE SCALE GENOMIC DNA]</scope>
    <source>
        <strain evidence="8">DFY28</strain>
    </source>
</reference>
<evidence type="ECO:0000256" key="4">
    <source>
        <dbReference type="ARBA" id="ARBA00022807"/>
    </source>
</evidence>
<dbReference type="Gene3D" id="3.90.1720.10">
    <property type="entry name" value="endopeptidase domain like (from Nostoc punctiforme)"/>
    <property type="match status" value="1"/>
</dbReference>